<comment type="caution">
    <text evidence="2">The sequence shown here is derived from an EMBL/GenBank/DDBJ whole genome shotgun (WGS) entry which is preliminary data.</text>
</comment>
<dbReference type="OrthoDB" id="1442299at2759"/>
<keyword evidence="1" id="KW-0472">Membrane</keyword>
<organism evidence="2 3">
    <name type="scientific">Mucuna pruriens</name>
    <name type="common">Velvet bean</name>
    <name type="synonym">Dolichos pruriens</name>
    <dbReference type="NCBI Taxonomy" id="157652"/>
    <lineage>
        <taxon>Eukaryota</taxon>
        <taxon>Viridiplantae</taxon>
        <taxon>Streptophyta</taxon>
        <taxon>Embryophyta</taxon>
        <taxon>Tracheophyta</taxon>
        <taxon>Spermatophyta</taxon>
        <taxon>Magnoliopsida</taxon>
        <taxon>eudicotyledons</taxon>
        <taxon>Gunneridae</taxon>
        <taxon>Pentapetalae</taxon>
        <taxon>rosids</taxon>
        <taxon>fabids</taxon>
        <taxon>Fabales</taxon>
        <taxon>Fabaceae</taxon>
        <taxon>Papilionoideae</taxon>
        <taxon>50 kb inversion clade</taxon>
        <taxon>NPAAA clade</taxon>
        <taxon>indigoferoid/millettioid clade</taxon>
        <taxon>Phaseoleae</taxon>
        <taxon>Mucuna</taxon>
    </lineage>
</organism>
<accession>A0A371FDU2</accession>
<dbReference type="Proteomes" id="UP000257109">
    <property type="component" value="Unassembled WGS sequence"/>
</dbReference>
<proteinExistence type="predicted"/>
<dbReference type="EMBL" id="QJKJ01009563">
    <property type="protein sequence ID" value="RDX76273.1"/>
    <property type="molecule type" value="Genomic_DNA"/>
</dbReference>
<protein>
    <submittedName>
        <fullName evidence="2">Uncharacterized protein</fullName>
    </submittedName>
</protein>
<sequence length="120" mass="13660">MVNYQTLFTAVIIIGIVLGGCAVAVYCLITKILCNEKYSITAYQKALAKASSMERGTSISHQIPTHKYEKKNHDDVVDAQKLWNIYHVCDYGKIVVTSASVHNSRCRTRCYKYCTRIRTY</sequence>
<reference evidence="2" key="1">
    <citation type="submission" date="2018-05" db="EMBL/GenBank/DDBJ databases">
        <title>Draft genome of Mucuna pruriens seed.</title>
        <authorList>
            <person name="Nnadi N.E."/>
            <person name="Vos R."/>
            <person name="Hasami M.H."/>
            <person name="Devisetty U.K."/>
            <person name="Aguiy J.C."/>
        </authorList>
    </citation>
    <scope>NUCLEOTIDE SEQUENCE [LARGE SCALE GENOMIC DNA]</scope>
    <source>
        <strain evidence="2">JCA_2017</strain>
    </source>
</reference>
<keyword evidence="1" id="KW-0812">Transmembrane</keyword>
<feature type="transmembrane region" description="Helical" evidence="1">
    <location>
        <begin position="6"/>
        <end position="29"/>
    </location>
</feature>
<gene>
    <name evidence="2" type="ORF">CR513_43757</name>
</gene>
<evidence type="ECO:0000256" key="1">
    <source>
        <dbReference type="SAM" id="Phobius"/>
    </source>
</evidence>
<dbReference type="AlphaFoldDB" id="A0A371FDU2"/>
<keyword evidence="1" id="KW-1133">Transmembrane helix</keyword>
<evidence type="ECO:0000313" key="2">
    <source>
        <dbReference type="EMBL" id="RDX76273.1"/>
    </source>
</evidence>
<evidence type="ECO:0000313" key="3">
    <source>
        <dbReference type="Proteomes" id="UP000257109"/>
    </source>
</evidence>
<name>A0A371FDU2_MUCPR</name>
<keyword evidence="3" id="KW-1185">Reference proteome</keyword>
<feature type="non-terminal residue" evidence="2">
    <location>
        <position position="1"/>
    </location>
</feature>